<dbReference type="Proteomes" id="UP001528912">
    <property type="component" value="Unassembled WGS sequence"/>
</dbReference>
<protein>
    <submittedName>
        <fullName evidence="2">DUF4333 domain-containing protein</fullName>
    </submittedName>
</protein>
<name>A0ABT6CCB2_9MICO</name>
<dbReference type="RefSeq" id="WP_277193604.1">
    <property type="nucleotide sequence ID" value="NZ_JAROAV010000055.1"/>
</dbReference>
<proteinExistence type="predicted"/>
<sequence length="99" mass="10467">MSPARRSLAAAAAGVVLTFGLAGCSKEVDNGQVEKQLKSVLQQRAPNAKFGKVECHDDLKAEKGAKADCDIEVNGTKQKFDAVVTGVDGDKVKYNFEPG</sequence>
<dbReference type="EMBL" id="JAROAV010000055">
    <property type="protein sequence ID" value="MDF8266406.1"/>
    <property type="molecule type" value="Genomic_DNA"/>
</dbReference>
<keyword evidence="3" id="KW-1185">Reference proteome</keyword>
<reference evidence="2 3" key="1">
    <citation type="submission" date="2023-03" db="EMBL/GenBank/DDBJ databases">
        <title>YIM 133296 draft genome.</title>
        <authorList>
            <person name="Xiong L."/>
        </authorList>
    </citation>
    <scope>NUCLEOTIDE SEQUENCE [LARGE SCALE GENOMIC DNA]</scope>
    <source>
        <strain evidence="2 3">YIM 133296</strain>
    </source>
</reference>
<evidence type="ECO:0000313" key="2">
    <source>
        <dbReference type="EMBL" id="MDF8266406.1"/>
    </source>
</evidence>
<dbReference type="InterPro" id="IPR025637">
    <property type="entry name" value="DUF4333"/>
</dbReference>
<evidence type="ECO:0000259" key="1">
    <source>
        <dbReference type="Pfam" id="PF14230"/>
    </source>
</evidence>
<comment type="caution">
    <text evidence="2">The sequence shown here is derived from an EMBL/GenBank/DDBJ whole genome shotgun (WGS) entry which is preliminary data.</text>
</comment>
<gene>
    <name evidence="2" type="ORF">P4R38_19320</name>
</gene>
<dbReference type="PROSITE" id="PS51257">
    <property type="entry name" value="PROKAR_LIPOPROTEIN"/>
    <property type="match status" value="1"/>
</dbReference>
<evidence type="ECO:0000313" key="3">
    <source>
        <dbReference type="Proteomes" id="UP001528912"/>
    </source>
</evidence>
<feature type="domain" description="DUF4333" evidence="1">
    <location>
        <begin position="13"/>
        <end position="89"/>
    </location>
</feature>
<accession>A0ABT6CCB2</accession>
<organism evidence="2 3">
    <name type="scientific">Luteipulveratus flavus</name>
    <dbReference type="NCBI Taxonomy" id="3031728"/>
    <lineage>
        <taxon>Bacteria</taxon>
        <taxon>Bacillati</taxon>
        <taxon>Actinomycetota</taxon>
        <taxon>Actinomycetes</taxon>
        <taxon>Micrococcales</taxon>
        <taxon>Dermacoccaceae</taxon>
        <taxon>Luteipulveratus</taxon>
    </lineage>
</organism>
<dbReference type="Pfam" id="PF14230">
    <property type="entry name" value="DUF4333"/>
    <property type="match status" value="1"/>
</dbReference>